<keyword evidence="2" id="KW-1185">Reference proteome</keyword>
<protein>
    <submittedName>
        <fullName evidence="1">Uncharacterized protein</fullName>
    </submittedName>
</protein>
<dbReference type="Proteomes" id="UP000305948">
    <property type="component" value="Unassembled WGS sequence"/>
</dbReference>
<proteinExistence type="predicted"/>
<name>A0A5C3NH09_9AGAM</name>
<organism evidence="1 2">
    <name type="scientific">Heliocybe sulcata</name>
    <dbReference type="NCBI Taxonomy" id="5364"/>
    <lineage>
        <taxon>Eukaryota</taxon>
        <taxon>Fungi</taxon>
        <taxon>Dikarya</taxon>
        <taxon>Basidiomycota</taxon>
        <taxon>Agaricomycotina</taxon>
        <taxon>Agaricomycetes</taxon>
        <taxon>Gloeophyllales</taxon>
        <taxon>Gloeophyllaceae</taxon>
        <taxon>Heliocybe</taxon>
    </lineage>
</organism>
<gene>
    <name evidence="1" type="ORF">OE88DRAFT_1035392</name>
</gene>
<reference evidence="1 2" key="1">
    <citation type="journal article" date="2019" name="Nat. Ecol. Evol.">
        <title>Megaphylogeny resolves global patterns of mushroom evolution.</title>
        <authorList>
            <person name="Varga T."/>
            <person name="Krizsan K."/>
            <person name="Foldi C."/>
            <person name="Dima B."/>
            <person name="Sanchez-Garcia M."/>
            <person name="Sanchez-Ramirez S."/>
            <person name="Szollosi G.J."/>
            <person name="Szarkandi J.G."/>
            <person name="Papp V."/>
            <person name="Albert L."/>
            <person name="Andreopoulos W."/>
            <person name="Angelini C."/>
            <person name="Antonin V."/>
            <person name="Barry K.W."/>
            <person name="Bougher N.L."/>
            <person name="Buchanan P."/>
            <person name="Buyck B."/>
            <person name="Bense V."/>
            <person name="Catcheside P."/>
            <person name="Chovatia M."/>
            <person name="Cooper J."/>
            <person name="Damon W."/>
            <person name="Desjardin D."/>
            <person name="Finy P."/>
            <person name="Geml J."/>
            <person name="Haridas S."/>
            <person name="Hughes K."/>
            <person name="Justo A."/>
            <person name="Karasinski D."/>
            <person name="Kautmanova I."/>
            <person name="Kiss B."/>
            <person name="Kocsube S."/>
            <person name="Kotiranta H."/>
            <person name="LaButti K.M."/>
            <person name="Lechner B.E."/>
            <person name="Liimatainen K."/>
            <person name="Lipzen A."/>
            <person name="Lukacs Z."/>
            <person name="Mihaltcheva S."/>
            <person name="Morgado L.N."/>
            <person name="Niskanen T."/>
            <person name="Noordeloos M.E."/>
            <person name="Ohm R.A."/>
            <person name="Ortiz-Santana B."/>
            <person name="Ovrebo C."/>
            <person name="Racz N."/>
            <person name="Riley R."/>
            <person name="Savchenko A."/>
            <person name="Shiryaev A."/>
            <person name="Soop K."/>
            <person name="Spirin V."/>
            <person name="Szebenyi C."/>
            <person name="Tomsovsky M."/>
            <person name="Tulloss R.E."/>
            <person name="Uehling J."/>
            <person name="Grigoriev I.V."/>
            <person name="Vagvolgyi C."/>
            <person name="Papp T."/>
            <person name="Martin F.M."/>
            <person name="Miettinen O."/>
            <person name="Hibbett D.S."/>
            <person name="Nagy L.G."/>
        </authorList>
    </citation>
    <scope>NUCLEOTIDE SEQUENCE [LARGE SCALE GENOMIC DNA]</scope>
    <source>
        <strain evidence="1 2">OMC1185</strain>
    </source>
</reference>
<accession>A0A5C3NH09</accession>
<dbReference type="AlphaFoldDB" id="A0A5C3NH09"/>
<dbReference type="EMBL" id="ML213505">
    <property type="protein sequence ID" value="TFK55338.1"/>
    <property type="molecule type" value="Genomic_DNA"/>
</dbReference>
<evidence type="ECO:0000313" key="2">
    <source>
        <dbReference type="Proteomes" id="UP000305948"/>
    </source>
</evidence>
<evidence type="ECO:0000313" key="1">
    <source>
        <dbReference type="EMBL" id="TFK55338.1"/>
    </source>
</evidence>
<sequence>MVSTRPYGFFLVPKHPRNWLAVVAAGHTDGTGSLRQFPRTPPAATVVRHSTHSTANCVSTLIRFRPAILICRWSQLREPLLRKQPSICPTVLSVNTRGEIKKIDGTATV</sequence>